<proteinExistence type="predicted"/>
<dbReference type="PANTHER" id="PTHR42941">
    <property type="entry name" value="SLL1037 PROTEIN"/>
    <property type="match status" value="1"/>
</dbReference>
<accession>A0A1E3W2U2</accession>
<feature type="transmembrane region" description="Helical" evidence="2">
    <location>
        <begin position="309"/>
        <end position="327"/>
    </location>
</feature>
<dbReference type="AlphaFoldDB" id="A0A1E3W2U2"/>
<dbReference type="NCBIfam" id="TIGR02122">
    <property type="entry name" value="TRAP_TAXI"/>
    <property type="match status" value="1"/>
</dbReference>
<dbReference type="SUPFAM" id="SSF53850">
    <property type="entry name" value="Periplasmic binding protein-like II"/>
    <property type="match status" value="1"/>
</dbReference>
<dbReference type="STRING" id="1774968.AUC68_03000"/>
<keyword evidence="4" id="KW-1185">Reference proteome</keyword>
<gene>
    <name evidence="3" type="ORF">AUC68_03000</name>
</gene>
<evidence type="ECO:0000256" key="1">
    <source>
        <dbReference type="SAM" id="MobiDB-lite"/>
    </source>
</evidence>
<sequence length="431" mass="47448">MIAGLCLALAGLWYWQTSREHTLLVAAGQRSGQAFSTIEAFREVVARHYPEIEIEVFETRGSLHNAKLLDDGAVQLATVQADQATGRGTRMVAALYPDTFQIVVRSDSGIDTVSDLIGKRIALPPEQSGEYEAFWFLANYYALTNESLKVFTGTERTTNWLLLNGDVDALFRVRAPGDMSILRLIKQIDGKILPIPQAAALRLRHPALETGSIPQGSYNGRPAVPSSDVETISVEKLLLARESVPADVVAKLTSVLFEHRRELMEIVPIAGLITAPDPSGQTLVPVHAGVRAFWDRDKPSFLQQNAEPIALMVSIAVIAMSGYLQLVNRRRKKVMDGFNRELIDLAHDARGAANFAELDEYNNKLAAFVARVVHATERGRINATEFTLFNFTYDAVEDAIKDRQIQLERAERRHPGDTPAPAEGSPPAVTA</sequence>
<keyword evidence="2" id="KW-0812">Transmembrane</keyword>
<reference evidence="3 4" key="1">
    <citation type="journal article" date="2016" name="Environ. Microbiol.">
        <title>New Methyloceanibacter diversity from North Sea sediments includes methanotroph containing solely the soluble methane monooxygenase.</title>
        <authorList>
            <person name="Vekeman B."/>
            <person name="Kerckhof F.M."/>
            <person name="Cremers G."/>
            <person name="de Vos P."/>
            <person name="Vandamme P."/>
            <person name="Boon N."/>
            <person name="Op den Camp H.J."/>
            <person name="Heylen K."/>
        </authorList>
    </citation>
    <scope>NUCLEOTIDE SEQUENCE [LARGE SCALE GENOMIC DNA]</scope>
    <source>
        <strain evidence="3 4">R-67174</strain>
    </source>
</reference>
<dbReference type="PANTHER" id="PTHR42941:SF1">
    <property type="entry name" value="SLL1037 PROTEIN"/>
    <property type="match status" value="1"/>
</dbReference>
<dbReference type="Pfam" id="PF16868">
    <property type="entry name" value="NMT1_3"/>
    <property type="match status" value="1"/>
</dbReference>
<organism evidence="3 4">
    <name type="scientific">Methyloceanibacter methanicus</name>
    <dbReference type="NCBI Taxonomy" id="1774968"/>
    <lineage>
        <taxon>Bacteria</taxon>
        <taxon>Pseudomonadati</taxon>
        <taxon>Pseudomonadota</taxon>
        <taxon>Alphaproteobacteria</taxon>
        <taxon>Hyphomicrobiales</taxon>
        <taxon>Hyphomicrobiaceae</taxon>
        <taxon>Methyloceanibacter</taxon>
    </lineage>
</organism>
<evidence type="ECO:0008006" key="5">
    <source>
        <dbReference type="Google" id="ProtNLM"/>
    </source>
</evidence>
<dbReference type="Gene3D" id="3.40.190.10">
    <property type="entry name" value="Periplasmic binding protein-like II"/>
    <property type="match status" value="2"/>
</dbReference>
<dbReference type="InterPro" id="IPR011852">
    <property type="entry name" value="TRAP_TAXI"/>
</dbReference>
<dbReference type="Proteomes" id="UP000094501">
    <property type="component" value="Unassembled WGS sequence"/>
</dbReference>
<name>A0A1E3W2U2_9HYPH</name>
<feature type="region of interest" description="Disordered" evidence="1">
    <location>
        <begin position="409"/>
        <end position="431"/>
    </location>
</feature>
<dbReference type="EMBL" id="LPWG01000010">
    <property type="protein sequence ID" value="ODS00101.1"/>
    <property type="molecule type" value="Genomic_DNA"/>
</dbReference>
<keyword evidence="2" id="KW-0472">Membrane</keyword>
<comment type="caution">
    <text evidence="3">The sequence shown here is derived from an EMBL/GenBank/DDBJ whole genome shotgun (WGS) entry which is preliminary data.</text>
</comment>
<protein>
    <recommendedName>
        <fullName evidence="5">C4-dicarboxylate ABC transporter substrate-binding protein</fullName>
    </recommendedName>
</protein>
<evidence type="ECO:0000313" key="3">
    <source>
        <dbReference type="EMBL" id="ODS00101.1"/>
    </source>
</evidence>
<evidence type="ECO:0000313" key="4">
    <source>
        <dbReference type="Proteomes" id="UP000094501"/>
    </source>
</evidence>
<keyword evidence="2" id="KW-1133">Transmembrane helix</keyword>
<evidence type="ECO:0000256" key="2">
    <source>
        <dbReference type="SAM" id="Phobius"/>
    </source>
</evidence>